<dbReference type="VEuPathDB" id="ToxoDB:TGCOUG_395870"/>
<name>A0A2G8XM85_TOXGO</name>
<dbReference type="AlphaFoldDB" id="A0A2G8XM85"/>
<accession>A0A2G8XM85</accession>
<gene>
    <name evidence="1" type="ORF">TGCOUG_395870</name>
</gene>
<comment type="caution">
    <text evidence="1">The sequence shown here is derived from an EMBL/GenBank/DDBJ whole genome shotgun (WGS) entry which is preliminary data.</text>
</comment>
<protein>
    <submittedName>
        <fullName evidence="1">Uncharacterized protein</fullName>
    </submittedName>
</protein>
<proteinExistence type="predicted"/>
<evidence type="ECO:0000313" key="2">
    <source>
        <dbReference type="Proteomes" id="UP000236343"/>
    </source>
</evidence>
<dbReference type="Proteomes" id="UP000236343">
    <property type="component" value="Unassembled WGS sequence"/>
</dbReference>
<dbReference type="EMBL" id="AGQR02003787">
    <property type="protein sequence ID" value="PIL96133.1"/>
    <property type="molecule type" value="Genomic_DNA"/>
</dbReference>
<reference evidence="1 2" key="1">
    <citation type="journal article" date="2016" name="Nat. Commun.">
        <title>Local admixture of amplified and diversified secreted pathogenesis determinants shapes mosaic Toxoplasma gondii genomes.</title>
        <authorList>
            <person name="Lorenzi H."/>
            <person name="Khan A."/>
            <person name="Behnke M.S."/>
            <person name="Namasivayam S."/>
            <person name="Swapna L.S."/>
            <person name="Hadjithomas M."/>
            <person name="Karamycheva S."/>
            <person name="Pinney D."/>
            <person name="Brunk B.P."/>
            <person name="Ajioka J.W."/>
            <person name="Ajzenberg D."/>
            <person name="Boothroyd J.C."/>
            <person name="Boyle J.P."/>
            <person name="Darde M.L."/>
            <person name="Diaz-Miranda M.A."/>
            <person name="Dubey J.P."/>
            <person name="Fritz H.M."/>
            <person name="Gennari S.M."/>
            <person name="Gregory B.D."/>
            <person name="Kim K."/>
            <person name="Saeij J.P."/>
            <person name="Su C."/>
            <person name="White M.W."/>
            <person name="Zhu X.Q."/>
            <person name="Howe D.K."/>
            <person name="Rosenthal B.M."/>
            <person name="Grigg M.E."/>
            <person name="Parkinson J."/>
            <person name="Liu L."/>
            <person name="Kissinger J.C."/>
            <person name="Roos D.S."/>
            <person name="Sibley L.D."/>
        </authorList>
    </citation>
    <scope>NUCLEOTIDE SEQUENCE [LARGE SCALE GENOMIC DNA]</scope>
    <source>
        <strain evidence="1 2">COUG</strain>
    </source>
</reference>
<sequence length="114" mass="13658">MFSLRKQLRRMVAHQLAKRRRLSCRTSFQIVVWLRMQLIPEMTQLAIRCPAQICLRLPKTSFTNVSHQRRGADRWEHKQNVKSLSTLKRNPRLKRLRRLNLPEGNKESFWAVPL</sequence>
<evidence type="ECO:0000313" key="1">
    <source>
        <dbReference type="EMBL" id="PIL96133.1"/>
    </source>
</evidence>
<organism evidence="1 2">
    <name type="scientific">Toxoplasma gondii COUG</name>
    <dbReference type="NCBI Taxonomy" id="1074873"/>
    <lineage>
        <taxon>Eukaryota</taxon>
        <taxon>Sar</taxon>
        <taxon>Alveolata</taxon>
        <taxon>Apicomplexa</taxon>
        <taxon>Conoidasida</taxon>
        <taxon>Coccidia</taxon>
        <taxon>Eucoccidiorida</taxon>
        <taxon>Eimeriorina</taxon>
        <taxon>Sarcocystidae</taxon>
        <taxon>Toxoplasma</taxon>
    </lineage>
</organism>